<protein>
    <recommendedName>
        <fullName evidence="5">Peptidase M23</fullName>
    </recommendedName>
</protein>
<dbReference type="RefSeq" id="WP_176806664.1">
    <property type="nucleotide sequence ID" value="NZ_FNCL01000006.1"/>
</dbReference>
<feature type="chain" id="PRO_5011734198" description="Peptidase M23" evidence="2">
    <location>
        <begin position="19"/>
        <end position="55"/>
    </location>
</feature>
<sequence>MKYLLPIMALPLATPALAHSGAHLHPHGAETWLTAVAVLGVAAYAGWRMYGGGRK</sequence>
<dbReference type="EMBL" id="FOZW01000006">
    <property type="protein sequence ID" value="SFS88479.1"/>
    <property type="molecule type" value="Genomic_DNA"/>
</dbReference>
<feature type="signal peptide" evidence="2">
    <location>
        <begin position="1"/>
        <end position="18"/>
    </location>
</feature>
<reference evidence="4" key="1">
    <citation type="submission" date="2016-10" db="EMBL/GenBank/DDBJ databases">
        <authorList>
            <person name="Varghese N."/>
            <person name="Submissions S."/>
        </authorList>
    </citation>
    <scope>NUCLEOTIDE SEQUENCE [LARGE SCALE GENOMIC DNA]</scope>
    <source>
        <strain evidence="4">DSM 26894</strain>
    </source>
</reference>
<evidence type="ECO:0000256" key="2">
    <source>
        <dbReference type="SAM" id="SignalP"/>
    </source>
</evidence>
<keyword evidence="1" id="KW-0812">Transmembrane</keyword>
<dbReference type="STRING" id="311180.SAMN04488050_10670"/>
<name>A0A1I6TH10_9RHOB</name>
<evidence type="ECO:0000256" key="1">
    <source>
        <dbReference type="SAM" id="Phobius"/>
    </source>
</evidence>
<keyword evidence="4" id="KW-1185">Reference proteome</keyword>
<evidence type="ECO:0000313" key="4">
    <source>
        <dbReference type="Proteomes" id="UP000199392"/>
    </source>
</evidence>
<keyword evidence="1" id="KW-1133">Transmembrane helix</keyword>
<dbReference type="AlphaFoldDB" id="A0A1I6TH10"/>
<keyword evidence="1" id="KW-0472">Membrane</keyword>
<accession>A0A1I6TH10</accession>
<evidence type="ECO:0000313" key="3">
    <source>
        <dbReference type="EMBL" id="SFS88479.1"/>
    </source>
</evidence>
<proteinExistence type="predicted"/>
<feature type="transmembrane region" description="Helical" evidence="1">
    <location>
        <begin position="28"/>
        <end position="47"/>
    </location>
</feature>
<organism evidence="3 4">
    <name type="scientific">Alloyangia pacifica</name>
    <dbReference type="NCBI Taxonomy" id="311180"/>
    <lineage>
        <taxon>Bacteria</taxon>
        <taxon>Pseudomonadati</taxon>
        <taxon>Pseudomonadota</taxon>
        <taxon>Alphaproteobacteria</taxon>
        <taxon>Rhodobacterales</taxon>
        <taxon>Roseobacteraceae</taxon>
        <taxon>Alloyangia</taxon>
    </lineage>
</organism>
<dbReference type="Proteomes" id="UP000199392">
    <property type="component" value="Unassembled WGS sequence"/>
</dbReference>
<keyword evidence="2" id="KW-0732">Signal</keyword>
<evidence type="ECO:0008006" key="5">
    <source>
        <dbReference type="Google" id="ProtNLM"/>
    </source>
</evidence>
<gene>
    <name evidence="3" type="ORF">SAMN04488050_10670</name>
</gene>